<dbReference type="SUPFAM" id="SSF56300">
    <property type="entry name" value="Metallo-dependent phosphatases"/>
    <property type="match status" value="1"/>
</dbReference>
<evidence type="ECO:0000256" key="1">
    <source>
        <dbReference type="ARBA" id="ARBA00008950"/>
    </source>
</evidence>
<dbReference type="InterPro" id="IPR041802">
    <property type="entry name" value="MPP_YfcE"/>
</dbReference>
<gene>
    <name evidence="4" type="ORF">E5347_12690</name>
</gene>
<dbReference type="RefSeq" id="WP_136007600.1">
    <property type="nucleotide sequence ID" value="NZ_SRYR01000008.1"/>
</dbReference>
<dbReference type="Pfam" id="PF12850">
    <property type="entry name" value="Metallophos_2"/>
    <property type="match status" value="1"/>
</dbReference>
<dbReference type="InterPro" id="IPR029052">
    <property type="entry name" value="Metallo-depent_PP-like"/>
</dbReference>
<evidence type="ECO:0000313" key="4">
    <source>
        <dbReference type="EMBL" id="TGY41334.1"/>
    </source>
</evidence>
<dbReference type="Proteomes" id="UP000306888">
    <property type="component" value="Unassembled WGS sequence"/>
</dbReference>
<dbReference type="Gene3D" id="3.60.21.10">
    <property type="match status" value="1"/>
</dbReference>
<dbReference type="CDD" id="cd00841">
    <property type="entry name" value="MPP_YfcE"/>
    <property type="match status" value="1"/>
</dbReference>
<evidence type="ECO:0000313" key="5">
    <source>
        <dbReference type="Proteomes" id="UP000306888"/>
    </source>
</evidence>
<dbReference type="GO" id="GO:0016787">
    <property type="term" value="F:hydrolase activity"/>
    <property type="evidence" value="ECO:0007669"/>
    <property type="project" value="UniProtKB-UniRule"/>
</dbReference>
<dbReference type="EMBL" id="SRYR01000008">
    <property type="protein sequence ID" value="TGY41334.1"/>
    <property type="molecule type" value="Genomic_DNA"/>
</dbReference>
<name>A0A4S2DK55_9CLOT</name>
<comment type="caution">
    <text evidence="4">The sequence shown here is derived from an EMBL/GenBank/DDBJ whole genome shotgun (WGS) entry which is preliminary data.</text>
</comment>
<evidence type="ECO:0000259" key="3">
    <source>
        <dbReference type="Pfam" id="PF12850"/>
    </source>
</evidence>
<feature type="domain" description="Calcineurin-like phosphoesterase" evidence="3">
    <location>
        <begin position="1"/>
        <end position="147"/>
    </location>
</feature>
<organism evidence="4 5">
    <name type="scientific">Clostridium sartagoforme</name>
    <dbReference type="NCBI Taxonomy" id="84031"/>
    <lineage>
        <taxon>Bacteria</taxon>
        <taxon>Bacillati</taxon>
        <taxon>Bacillota</taxon>
        <taxon>Clostridia</taxon>
        <taxon>Eubacteriales</taxon>
        <taxon>Clostridiaceae</taxon>
        <taxon>Clostridium</taxon>
    </lineage>
</organism>
<dbReference type="PANTHER" id="PTHR11124">
    <property type="entry name" value="VACUOLAR SORTING PROTEIN VPS29"/>
    <property type="match status" value="1"/>
</dbReference>
<dbReference type="OrthoDB" id="9800565at2"/>
<dbReference type="GO" id="GO:0046872">
    <property type="term" value="F:metal ion binding"/>
    <property type="evidence" value="ECO:0007669"/>
    <property type="project" value="UniProtKB-KW"/>
</dbReference>
<sequence length="159" mass="17742">MKIAVISDSHYDASSIKLVKKYLSDVDVLIHCGDGAEDTKLLEKDFNGEVYAVRGNCDISNKYPNERILDFVGTKIFVTHGHMYNVKSEYNSIFYKGKEVEADIVLFGHSHRAMVSNLENMTLMNPGSIALPFGGAKKTMGFIELTEGKMPNIYLIELA</sequence>
<protein>
    <recommendedName>
        <fullName evidence="2">Phosphoesterase</fullName>
        <ecNumber evidence="2">3.1.4.-</ecNumber>
    </recommendedName>
</protein>
<dbReference type="AlphaFoldDB" id="A0A4S2DK55"/>
<keyword evidence="2" id="KW-0479">Metal-binding</keyword>
<accession>A0A4S2DK55</accession>
<comment type="cofactor">
    <cofactor evidence="2">
        <name>a divalent metal cation</name>
        <dbReference type="ChEBI" id="CHEBI:60240"/>
    </cofactor>
</comment>
<evidence type="ECO:0000256" key="2">
    <source>
        <dbReference type="RuleBase" id="RU362039"/>
    </source>
</evidence>
<dbReference type="NCBIfam" id="TIGR00040">
    <property type="entry name" value="yfcE"/>
    <property type="match status" value="1"/>
</dbReference>
<dbReference type="InterPro" id="IPR000979">
    <property type="entry name" value="Phosphodiesterase_MJ0936/Vps29"/>
</dbReference>
<keyword evidence="5" id="KW-1185">Reference proteome</keyword>
<dbReference type="EC" id="3.1.4.-" evidence="2"/>
<reference evidence="4 5" key="1">
    <citation type="submission" date="2019-04" db="EMBL/GenBank/DDBJ databases">
        <title>Microbes associate with the intestines of laboratory mice.</title>
        <authorList>
            <person name="Navarre W."/>
            <person name="Wong E."/>
            <person name="Huang K."/>
            <person name="Tropini C."/>
            <person name="Ng K."/>
            <person name="Yu B."/>
        </authorList>
    </citation>
    <scope>NUCLEOTIDE SEQUENCE [LARGE SCALE GENOMIC DNA]</scope>
    <source>
        <strain evidence="4 5">NM50_B9-20</strain>
    </source>
</reference>
<comment type="similarity">
    <text evidence="1 2">Belongs to the metallophosphoesterase superfamily. YfcE family.</text>
</comment>
<dbReference type="InterPro" id="IPR024654">
    <property type="entry name" value="Calcineurin-like_PHP_lpxH"/>
</dbReference>
<proteinExistence type="inferred from homology"/>